<feature type="active site" evidence="3">
    <location>
        <position position="62"/>
    </location>
</feature>
<dbReference type="EMBL" id="JAUKUD010000001">
    <property type="protein sequence ID" value="KAK0754409.1"/>
    <property type="molecule type" value="Genomic_DNA"/>
</dbReference>
<comment type="similarity">
    <text evidence="1 5">Belongs to the peptidase A1 family.</text>
</comment>
<evidence type="ECO:0000256" key="5">
    <source>
        <dbReference type="RuleBase" id="RU000454"/>
    </source>
</evidence>
<feature type="compositionally biased region" description="Polar residues" evidence="6">
    <location>
        <begin position="424"/>
        <end position="436"/>
    </location>
</feature>
<dbReference type="InterPro" id="IPR021109">
    <property type="entry name" value="Peptidase_aspartic_dom_sf"/>
</dbReference>
<dbReference type="PANTHER" id="PTHR47966:SF65">
    <property type="entry name" value="ASPARTIC-TYPE ENDOPEPTIDASE"/>
    <property type="match status" value="1"/>
</dbReference>
<dbReference type="PROSITE" id="PS00141">
    <property type="entry name" value="ASP_PROTEASE"/>
    <property type="match status" value="1"/>
</dbReference>
<protein>
    <submittedName>
        <fullName evidence="9">Aspartic peptidase domain-containing protein</fullName>
    </submittedName>
</protein>
<dbReference type="SUPFAM" id="SSF50630">
    <property type="entry name" value="Acid proteases"/>
    <property type="match status" value="1"/>
</dbReference>
<evidence type="ECO:0000256" key="4">
    <source>
        <dbReference type="PIRSR" id="PIRSR601461-2"/>
    </source>
</evidence>
<gene>
    <name evidence="9" type="ORF">B0T18DRAFT_424801</name>
</gene>
<comment type="caution">
    <text evidence="9">The sequence shown here is derived from an EMBL/GenBank/DDBJ whole genome shotgun (WGS) entry which is preliminary data.</text>
</comment>
<feature type="active site" evidence="3">
    <location>
        <position position="247"/>
    </location>
</feature>
<feature type="disulfide bond" evidence="4">
    <location>
        <begin position="283"/>
        <end position="316"/>
    </location>
</feature>
<feature type="compositionally biased region" description="Basic and acidic residues" evidence="6">
    <location>
        <begin position="589"/>
        <end position="598"/>
    </location>
</feature>
<keyword evidence="4" id="KW-1015">Disulfide bond</keyword>
<dbReference type="InterPro" id="IPR001969">
    <property type="entry name" value="Aspartic_peptidase_AS"/>
</dbReference>
<keyword evidence="7" id="KW-0732">Signal</keyword>
<feature type="region of interest" description="Disordered" evidence="6">
    <location>
        <begin position="386"/>
        <end position="541"/>
    </location>
</feature>
<dbReference type="Pfam" id="PF00026">
    <property type="entry name" value="Asp"/>
    <property type="match status" value="1"/>
</dbReference>
<keyword evidence="2 5" id="KW-0064">Aspartyl protease</keyword>
<dbReference type="Proteomes" id="UP001172155">
    <property type="component" value="Unassembled WGS sequence"/>
</dbReference>
<feature type="compositionally biased region" description="Gly residues" evidence="6">
    <location>
        <begin position="733"/>
        <end position="765"/>
    </location>
</feature>
<feature type="compositionally biased region" description="Acidic residues" evidence="6">
    <location>
        <begin position="393"/>
        <end position="420"/>
    </location>
</feature>
<dbReference type="GO" id="GO:0006508">
    <property type="term" value="P:proteolysis"/>
    <property type="evidence" value="ECO:0007669"/>
    <property type="project" value="UniProtKB-KW"/>
</dbReference>
<dbReference type="PRINTS" id="PR00792">
    <property type="entry name" value="PEPSIN"/>
</dbReference>
<dbReference type="InterPro" id="IPR033121">
    <property type="entry name" value="PEPTIDASE_A1"/>
</dbReference>
<dbReference type="PROSITE" id="PS51767">
    <property type="entry name" value="PEPTIDASE_A1"/>
    <property type="match status" value="1"/>
</dbReference>
<keyword evidence="10" id="KW-1185">Reference proteome</keyword>
<feature type="chain" id="PRO_5041233121" evidence="7">
    <location>
        <begin position="21"/>
        <end position="868"/>
    </location>
</feature>
<dbReference type="Gene3D" id="2.40.70.10">
    <property type="entry name" value="Acid Proteases"/>
    <property type="match status" value="2"/>
</dbReference>
<name>A0AA40KCR1_9PEZI</name>
<evidence type="ECO:0000313" key="9">
    <source>
        <dbReference type="EMBL" id="KAK0754409.1"/>
    </source>
</evidence>
<proteinExistence type="inferred from homology"/>
<dbReference type="AlphaFoldDB" id="A0AA40KCR1"/>
<feature type="compositionally biased region" description="Gly residues" evidence="6">
    <location>
        <begin position="451"/>
        <end position="489"/>
    </location>
</feature>
<evidence type="ECO:0000256" key="6">
    <source>
        <dbReference type="SAM" id="MobiDB-lite"/>
    </source>
</evidence>
<reference evidence="9" key="1">
    <citation type="submission" date="2023-06" db="EMBL/GenBank/DDBJ databases">
        <title>Genome-scale phylogeny and comparative genomics of the fungal order Sordariales.</title>
        <authorList>
            <consortium name="Lawrence Berkeley National Laboratory"/>
            <person name="Hensen N."/>
            <person name="Bonometti L."/>
            <person name="Westerberg I."/>
            <person name="Brannstrom I.O."/>
            <person name="Guillou S."/>
            <person name="Cros-Aarteil S."/>
            <person name="Calhoun S."/>
            <person name="Haridas S."/>
            <person name="Kuo A."/>
            <person name="Mondo S."/>
            <person name="Pangilinan J."/>
            <person name="Riley R."/>
            <person name="LaButti K."/>
            <person name="Andreopoulos B."/>
            <person name="Lipzen A."/>
            <person name="Chen C."/>
            <person name="Yanf M."/>
            <person name="Daum C."/>
            <person name="Ng V."/>
            <person name="Clum A."/>
            <person name="Steindorff A."/>
            <person name="Ohm R."/>
            <person name="Martin F."/>
            <person name="Silar P."/>
            <person name="Natvig D."/>
            <person name="Lalanne C."/>
            <person name="Gautier V."/>
            <person name="Ament-velasquez S.L."/>
            <person name="Kruys A."/>
            <person name="Hutchinson M.I."/>
            <person name="Powell A.J."/>
            <person name="Barry K."/>
            <person name="Miller A.N."/>
            <person name="Grigoriev I.V."/>
            <person name="Debuchy R."/>
            <person name="Gladieux P."/>
            <person name="Thoren M.H."/>
            <person name="Johannesson H."/>
        </authorList>
    </citation>
    <scope>NUCLEOTIDE SEQUENCE</scope>
    <source>
        <strain evidence="9">SMH3187-1</strain>
    </source>
</reference>
<feature type="compositionally biased region" description="Low complexity" evidence="6">
    <location>
        <begin position="677"/>
        <end position="695"/>
    </location>
</feature>
<evidence type="ECO:0000259" key="8">
    <source>
        <dbReference type="PROSITE" id="PS51767"/>
    </source>
</evidence>
<accession>A0AA40KCR1</accession>
<dbReference type="GO" id="GO:0004190">
    <property type="term" value="F:aspartic-type endopeptidase activity"/>
    <property type="evidence" value="ECO:0007669"/>
    <property type="project" value="UniProtKB-KW"/>
</dbReference>
<evidence type="ECO:0000256" key="3">
    <source>
        <dbReference type="PIRSR" id="PIRSR601461-1"/>
    </source>
</evidence>
<feature type="compositionally biased region" description="Gly residues" evidence="6">
    <location>
        <begin position="631"/>
        <end position="676"/>
    </location>
</feature>
<feature type="compositionally biased region" description="Gly residues" evidence="6">
    <location>
        <begin position="506"/>
        <end position="536"/>
    </location>
</feature>
<sequence>MSSKVLSLAAMLPAAMLASAEIVSVPLSTQEGVVGKSKAAGSFYSIDVAVGTPGETVPVKFDTGSSGLWVNPECDKSSNPAVCATLGRFTESTTIDVLEGETGTLGGAQVQYATDYVRIGSATITQLVIGLGQSSKDAVVGVFGAGPQASGFDSSYPTAIDSLAAQELIGSRAFSLDLKGQGSAKGSVIFGGVDTQKYAGHLTKLAVVPGPNGEAGWFVKLDEISITKAGGAATKVYSGPGQTVLLDSGSSLSTLPSAIFASLLEAFPSAKLDTATGLHSVDCSGSTGSIDFSFADKVISVPVSDFVVNIPGSELCVLGAFEGDSAVLGDTFLKSAYAVFDFDNKAVHLAQAADCGSNLVAIGSGADAVPSVEGCGALARRLSKIVEPKPTSEDDPEWCDEDDDDDDEDEDDEWCDDDDVPTGRPTNTHGPTNTRGPTGGATDGPTNTRGPTGGATGGPGTQPTGGHGDHGSTGGPGGQPTGGHGGQPTGGHASQSTGGHASQPTGGHGGQPTGGHGGQPTGGHGGQPTRGPGGPHGPITRETLTHTQYSTFTVTSCAPTVTNCHAGNVVTAVITRTTEVCPESTGVYTRHEGGKDHPFTITPVGPRPTPVPVPGCGVAPGGNSGSWTPGSGSGAPGSGSPGGGSWAPGSGSGAPGSGAPGSGSGAPGSGAPGSGSGSWTPGSGSGAPGSWAPGSGAPGSGSGAPGSGSGAPGSWAPGSGSGAPGDDSWAPGSGSGAPGSGAGAPGSGSGAPGSGSGAPGSGSGAPGSCAPGSGSCAPASGSGAGGGHGAGSDAGAGHGAGAGSPTTLVAVHPTGGAAHPTGGAPGFGGPAGGNGTSGYKPIVTAGASRMSWTAAALVGAIFAGVMAL</sequence>
<feature type="compositionally biased region" description="Gly residues" evidence="6">
    <location>
        <begin position="696"/>
        <end position="711"/>
    </location>
</feature>
<evidence type="ECO:0000256" key="2">
    <source>
        <dbReference type="ARBA" id="ARBA00022750"/>
    </source>
</evidence>
<keyword evidence="5" id="KW-0378">Hydrolase</keyword>
<dbReference type="InterPro" id="IPR001461">
    <property type="entry name" value="Aspartic_peptidase_A1"/>
</dbReference>
<feature type="compositionally biased region" description="Low complexity" evidence="6">
    <location>
        <begin position="766"/>
        <end position="781"/>
    </location>
</feature>
<feature type="compositionally biased region" description="Low complexity" evidence="6">
    <location>
        <begin position="813"/>
        <end position="822"/>
    </location>
</feature>
<organism evidence="9 10">
    <name type="scientific">Schizothecium vesticola</name>
    <dbReference type="NCBI Taxonomy" id="314040"/>
    <lineage>
        <taxon>Eukaryota</taxon>
        <taxon>Fungi</taxon>
        <taxon>Dikarya</taxon>
        <taxon>Ascomycota</taxon>
        <taxon>Pezizomycotina</taxon>
        <taxon>Sordariomycetes</taxon>
        <taxon>Sordariomycetidae</taxon>
        <taxon>Sordariales</taxon>
        <taxon>Schizotheciaceae</taxon>
        <taxon>Schizothecium</taxon>
    </lineage>
</organism>
<keyword evidence="5" id="KW-0645">Protease</keyword>
<evidence type="ECO:0000256" key="7">
    <source>
        <dbReference type="SAM" id="SignalP"/>
    </source>
</evidence>
<evidence type="ECO:0000256" key="1">
    <source>
        <dbReference type="ARBA" id="ARBA00007447"/>
    </source>
</evidence>
<feature type="compositionally biased region" description="Gly residues" evidence="6">
    <location>
        <begin position="823"/>
        <end position="832"/>
    </location>
</feature>
<feature type="compositionally biased region" description="Polar residues" evidence="6">
    <location>
        <begin position="493"/>
        <end position="502"/>
    </location>
</feature>
<dbReference type="PANTHER" id="PTHR47966">
    <property type="entry name" value="BETA-SITE APP-CLEAVING ENZYME, ISOFORM A-RELATED"/>
    <property type="match status" value="1"/>
</dbReference>
<feature type="region of interest" description="Disordered" evidence="6">
    <location>
        <begin position="586"/>
        <end position="832"/>
    </location>
</feature>
<evidence type="ECO:0000313" key="10">
    <source>
        <dbReference type="Proteomes" id="UP001172155"/>
    </source>
</evidence>
<feature type="signal peptide" evidence="7">
    <location>
        <begin position="1"/>
        <end position="20"/>
    </location>
</feature>
<feature type="domain" description="Peptidase A1" evidence="8">
    <location>
        <begin position="44"/>
        <end position="350"/>
    </location>
</feature>
<feature type="compositionally biased region" description="Gly residues" evidence="6">
    <location>
        <begin position="782"/>
        <end position="802"/>
    </location>
</feature>